<evidence type="ECO:0000256" key="5">
    <source>
        <dbReference type="SAM" id="Phobius"/>
    </source>
</evidence>
<keyword evidence="5" id="KW-0472">Membrane</keyword>
<evidence type="ECO:0000256" key="1">
    <source>
        <dbReference type="ARBA" id="ARBA00005416"/>
    </source>
</evidence>
<feature type="transmembrane region" description="Helical" evidence="5">
    <location>
        <begin position="6"/>
        <end position="26"/>
    </location>
</feature>
<protein>
    <recommendedName>
        <fullName evidence="8">CLAVATA3/ESR (CLE)-related protein 13</fullName>
    </recommendedName>
</protein>
<keyword evidence="5" id="KW-1133">Transmembrane helix</keyword>
<dbReference type="InterPro" id="IPR039618">
    <property type="entry name" value="CLE9-13"/>
</dbReference>
<evidence type="ECO:0008006" key="8">
    <source>
        <dbReference type="Google" id="ProtNLM"/>
    </source>
</evidence>
<name>A0AAW1WRF8_RUBAR</name>
<keyword evidence="7" id="KW-1185">Reference proteome</keyword>
<dbReference type="PANTHER" id="PTHR34359">
    <property type="entry name" value="CLAVATA3/ESR (CLE)-RELATED PROTEIN 10"/>
    <property type="match status" value="1"/>
</dbReference>
<keyword evidence="5" id="KW-0812">Transmembrane</keyword>
<dbReference type="PANTHER" id="PTHR34359:SF28">
    <property type="entry name" value="CLAVATA3_ESR (CLE)-RELATED PROTEIN 12"/>
    <property type="match status" value="1"/>
</dbReference>
<proteinExistence type="inferred from homology"/>
<gene>
    <name evidence="6" type="ORF">M0R45_023475</name>
</gene>
<evidence type="ECO:0000256" key="2">
    <source>
        <dbReference type="ARBA" id="ARBA00022473"/>
    </source>
</evidence>
<comment type="caution">
    <text evidence="6">The sequence shown here is derived from an EMBL/GenBank/DDBJ whole genome shotgun (WGS) entry which is preliminary data.</text>
</comment>
<keyword evidence="2" id="KW-0217">Developmental protein</keyword>
<sequence length="100" mass="11872">MPSKLSHFFSLILYLSLLFLFLHGWFHFSNPKYTIPINTSNRKLLSTAKFDFTPFVRRHQRQHHHHRHSPLWPEPSGREIDPLYGAEQRLVPTGPNPLHH</sequence>
<evidence type="ECO:0000256" key="3">
    <source>
        <dbReference type="ARBA" id="ARBA00022782"/>
    </source>
</evidence>
<keyword evidence="3" id="KW-0221">Differentiation</keyword>
<organism evidence="6 7">
    <name type="scientific">Rubus argutus</name>
    <name type="common">Southern blackberry</name>
    <dbReference type="NCBI Taxonomy" id="59490"/>
    <lineage>
        <taxon>Eukaryota</taxon>
        <taxon>Viridiplantae</taxon>
        <taxon>Streptophyta</taxon>
        <taxon>Embryophyta</taxon>
        <taxon>Tracheophyta</taxon>
        <taxon>Spermatophyta</taxon>
        <taxon>Magnoliopsida</taxon>
        <taxon>eudicotyledons</taxon>
        <taxon>Gunneridae</taxon>
        <taxon>Pentapetalae</taxon>
        <taxon>rosids</taxon>
        <taxon>fabids</taxon>
        <taxon>Rosales</taxon>
        <taxon>Rosaceae</taxon>
        <taxon>Rosoideae</taxon>
        <taxon>Rosoideae incertae sedis</taxon>
        <taxon>Rubus</taxon>
    </lineage>
</organism>
<keyword evidence="4" id="KW-0379">Hydroxylation</keyword>
<accession>A0AAW1WRF8</accession>
<reference evidence="6 7" key="1">
    <citation type="journal article" date="2023" name="G3 (Bethesda)">
        <title>A chromosome-length genome assembly and annotation of blackberry (Rubus argutus, cv. 'Hillquist').</title>
        <authorList>
            <person name="Bruna T."/>
            <person name="Aryal R."/>
            <person name="Dudchenko O."/>
            <person name="Sargent D.J."/>
            <person name="Mead D."/>
            <person name="Buti M."/>
            <person name="Cavallini A."/>
            <person name="Hytonen T."/>
            <person name="Andres J."/>
            <person name="Pham M."/>
            <person name="Weisz D."/>
            <person name="Mascagni F."/>
            <person name="Usai G."/>
            <person name="Natali L."/>
            <person name="Bassil N."/>
            <person name="Fernandez G.E."/>
            <person name="Lomsadze A."/>
            <person name="Armour M."/>
            <person name="Olukolu B."/>
            <person name="Poorten T."/>
            <person name="Britton C."/>
            <person name="Davik J."/>
            <person name="Ashrafi H."/>
            <person name="Aiden E.L."/>
            <person name="Borodovsky M."/>
            <person name="Worthington M."/>
        </authorList>
    </citation>
    <scope>NUCLEOTIDE SEQUENCE [LARGE SCALE GENOMIC DNA]</scope>
    <source>
        <strain evidence="6">PI 553951</strain>
    </source>
</reference>
<dbReference type="AlphaFoldDB" id="A0AAW1WRF8"/>
<evidence type="ECO:0000313" key="6">
    <source>
        <dbReference type="EMBL" id="KAK9926234.1"/>
    </source>
</evidence>
<comment type="similarity">
    <text evidence="1">Belongs to the CLV3/ESR signal peptide family.</text>
</comment>
<dbReference type="Proteomes" id="UP001457282">
    <property type="component" value="Unassembled WGS sequence"/>
</dbReference>
<evidence type="ECO:0000256" key="4">
    <source>
        <dbReference type="ARBA" id="ARBA00023278"/>
    </source>
</evidence>
<dbReference type="EMBL" id="JBEDUW010000005">
    <property type="protein sequence ID" value="KAK9926234.1"/>
    <property type="molecule type" value="Genomic_DNA"/>
</dbReference>
<evidence type="ECO:0000313" key="7">
    <source>
        <dbReference type="Proteomes" id="UP001457282"/>
    </source>
</evidence>
<dbReference type="GO" id="GO:0030154">
    <property type="term" value="P:cell differentiation"/>
    <property type="evidence" value="ECO:0007669"/>
    <property type="project" value="UniProtKB-KW"/>
</dbReference>